<evidence type="ECO:0000259" key="1">
    <source>
        <dbReference type="Pfam" id="PF17827"/>
    </source>
</evidence>
<dbReference type="Gene3D" id="1.10.8.10">
    <property type="entry name" value="DNA helicase RuvA subunit, C-terminal domain"/>
    <property type="match status" value="1"/>
</dbReference>
<gene>
    <name evidence="2" type="ORF">METZ01_LOCUS366766</name>
</gene>
<dbReference type="SUPFAM" id="SSF53335">
    <property type="entry name" value="S-adenosyl-L-methionine-dependent methyltransferases"/>
    <property type="match status" value="1"/>
</dbReference>
<dbReference type="AlphaFoldDB" id="A0A382SWG0"/>
<evidence type="ECO:0000313" key="2">
    <source>
        <dbReference type="EMBL" id="SVD13912.1"/>
    </source>
</evidence>
<proteinExistence type="predicted"/>
<dbReference type="PANTHER" id="PTHR18895">
    <property type="entry name" value="HEMK METHYLTRANSFERASE"/>
    <property type="match status" value="1"/>
</dbReference>
<feature type="non-terminal residue" evidence="2">
    <location>
        <position position="109"/>
    </location>
</feature>
<dbReference type="Gene3D" id="3.40.50.150">
    <property type="entry name" value="Vaccinia Virus protein VP39"/>
    <property type="match status" value="1"/>
</dbReference>
<dbReference type="InterPro" id="IPR040758">
    <property type="entry name" value="PrmC_N"/>
</dbReference>
<dbReference type="InterPro" id="IPR029063">
    <property type="entry name" value="SAM-dependent_MTases_sf"/>
</dbReference>
<dbReference type="PANTHER" id="PTHR18895:SF74">
    <property type="entry name" value="MTRF1L RELEASE FACTOR GLUTAMINE METHYLTRANSFERASE"/>
    <property type="match status" value="1"/>
</dbReference>
<protein>
    <recommendedName>
        <fullName evidence="1">Release factor glutamine methyltransferase N-terminal domain-containing protein</fullName>
    </recommendedName>
</protein>
<accession>A0A382SWG0</accession>
<name>A0A382SWG0_9ZZZZ</name>
<sequence>MSVAGIKEAGIESELLITNALGLSKEKYFSELNTHIDVNDICDVNRVVRRRINREPFSYIAKSRQFYGLDLYVDKRVLIPRQETEMVVDQAIKFLKLKKVQPIKILDLC</sequence>
<dbReference type="EMBL" id="UINC01131915">
    <property type="protein sequence ID" value="SVD13912.1"/>
    <property type="molecule type" value="Genomic_DNA"/>
</dbReference>
<reference evidence="2" key="1">
    <citation type="submission" date="2018-05" db="EMBL/GenBank/DDBJ databases">
        <authorList>
            <person name="Lanie J.A."/>
            <person name="Ng W.-L."/>
            <person name="Kazmierczak K.M."/>
            <person name="Andrzejewski T.M."/>
            <person name="Davidsen T.M."/>
            <person name="Wayne K.J."/>
            <person name="Tettelin H."/>
            <person name="Glass J.I."/>
            <person name="Rusch D."/>
            <person name="Podicherti R."/>
            <person name="Tsui H.-C.T."/>
            <person name="Winkler M.E."/>
        </authorList>
    </citation>
    <scope>NUCLEOTIDE SEQUENCE</scope>
</reference>
<feature type="domain" description="Release factor glutamine methyltransferase N-terminal" evidence="1">
    <location>
        <begin position="4"/>
        <end position="60"/>
    </location>
</feature>
<dbReference type="Pfam" id="PF17827">
    <property type="entry name" value="PrmC_N"/>
    <property type="match status" value="1"/>
</dbReference>
<dbReference type="InterPro" id="IPR050320">
    <property type="entry name" value="N5-glutamine_MTase"/>
</dbReference>
<organism evidence="2">
    <name type="scientific">marine metagenome</name>
    <dbReference type="NCBI Taxonomy" id="408172"/>
    <lineage>
        <taxon>unclassified sequences</taxon>
        <taxon>metagenomes</taxon>
        <taxon>ecological metagenomes</taxon>
    </lineage>
</organism>